<gene>
    <name evidence="1" type="ORF">F2Q69_00031328</name>
</gene>
<comment type="caution">
    <text evidence="1">The sequence shown here is derived from an EMBL/GenBank/DDBJ whole genome shotgun (WGS) entry which is preliminary data.</text>
</comment>
<protein>
    <submittedName>
        <fullName evidence="1">Uncharacterized protein</fullName>
    </submittedName>
</protein>
<dbReference type="EMBL" id="QGKX02000088">
    <property type="protein sequence ID" value="KAF3585412.1"/>
    <property type="molecule type" value="Genomic_DNA"/>
</dbReference>
<evidence type="ECO:0000313" key="2">
    <source>
        <dbReference type="Proteomes" id="UP000712600"/>
    </source>
</evidence>
<evidence type="ECO:0000313" key="1">
    <source>
        <dbReference type="EMBL" id="KAF3585412.1"/>
    </source>
</evidence>
<accession>A0A8S9RZ59</accession>
<reference evidence="1" key="1">
    <citation type="submission" date="2019-12" db="EMBL/GenBank/DDBJ databases">
        <title>Genome sequencing and annotation of Brassica cretica.</title>
        <authorList>
            <person name="Studholme D.J."/>
            <person name="Sarris P."/>
        </authorList>
    </citation>
    <scope>NUCLEOTIDE SEQUENCE</scope>
    <source>
        <strain evidence="1">PFS-109/04</strain>
        <tissue evidence="1">Leaf</tissue>
    </source>
</reference>
<proteinExistence type="predicted"/>
<name>A0A8S9RZ59_BRACR</name>
<sequence>MKPYLLTLNGMGRITQNRIELGQSLNRDHIWILNLQLDHLFNQQLVLVGLDILIKDLLDSFRETESYGLGSTPGSRTTPNQGNLYLDGRITRPKTYFVSSFAIFSSPTFPLLFCILKNIEKEEAYFLAARASRTENQNAIDASMVGILSDPKESRDGYIITHCMLKCRMEATAGQDCAFLEEVCVWISDKAIVPGRDIILAGGSNHAVSMFTGADQSSKEKEVQLDTLKEIGMANAEVYEWVRATVINLGTPSTDKLGTAN</sequence>
<dbReference type="AlphaFoldDB" id="A0A8S9RZ59"/>
<dbReference type="Proteomes" id="UP000712600">
    <property type="component" value="Unassembled WGS sequence"/>
</dbReference>
<organism evidence="1 2">
    <name type="scientific">Brassica cretica</name>
    <name type="common">Mustard</name>
    <dbReference type="NCBI Taxonomy" id="69181"/>
    <lineage>
        <taxon>Eukaryota</taxon>
        <taxon>Viridiplantae</taxon>
        <taxon>Streptophyta</taxon>
        <taxon>Embryophyta</taxon>
        <taxon>Tracheophyta</taxon>
        <taxon>Spermatophyta</taxon>
        <taxon>Magnoliopsida</taxon>
        <taxon>eudicotyledons</taxon>
        <taxon>Gunneridae</taxon>
        <taxon>Pentapetalae</taxon>
        <taxon>rosids</taxon>
        <taxon>malvids</taxon>
        <taxon>Brassicales</taxon>
        <taxon>Brassicaceae</taxon>
        <taxon>Brassiceae</taxon>
        <taxon>Brassica</taxon>
    </lineage>
</organism>